<comment type="caution">
    <text evidence="2">The sequence shown here is derived from an EMBL/GenBank/DDBJ whole genome shotgun (WGS) entry which is preliminary data.</text>
</comment>
<accession>A0ABD3T3R1</accession>
<evidence type="ECO:0000256" key="1">
    <source>
        <dbReference type="SAM" id="Phobius"/>
    </source>
</evidence>
<keyword evidence="3" id="KW-1185">Reference proteome</keyword>
<evidence type="ECO:0008006" key="4">
    <source>
        <dbReference type="Google" id="ProtNLM"/>
    </source>
</evidence>
<reference evidence="2 3" key="1">
    <citation type="submission" date="2024-12" db="EMBL/GenBank/DDBJ databases">
        <title>The unique morphological basis and parallel evolutionary history of personate flowers in Penstemon.</title>
        <authorList>
            <person name="Depatie T.H."/>
            <person name="Wessinger C.A."/>
        </authorList>
    </citation>
    <scope>NUCLEOTIDE SEQUENCE [LARGE SCALE GENOMIC DNA]</scope>
    <source>
        <strain evidence="2">WTNN_2</strain>
        <tissue evidence="2">Leaf</tissue>
    </source>
</reference>
<dbReference type="PANTHER" id="PTHR33740:SF1">
    <property type="entry name" value="SLH DOMAIN PROTEIN"/>
    <property type="match status" value="1"/>
</dbReference>
<sequence>MCSSVSSPSLFPPSKKPFLFHHPFSFAFSVKPFVYKPRKPKAFLLLASTAEKNSTPELSWDKIDPDEYNGWAIAEVSPKPAKKKSLTTFVVAGIGASIAVFLGLVAYYSVSTKGFRFRYRHPESFVDSKSDTENERISSDFSLDDAEEPEGKSGGVSEAFVTTEMSDTVMEERKERVIVPLAADNAQQEAILALKKLKIIEDDAIADELCTRREYARWLLLANSRLERSRKHRIIPSAALCGSRITAFDDIEVEDPDFEHIQSLAEAGVIRSKLSDETTGLNSNGVEGKKHVKFSPERYISREDLISWKARIEYEVFPRIIEEFRCQGRI</sequence>
<gene>
    <name evidence="2" type="ORF">ACJIZ3_019890</name>
</gene>
<keyword evidence="1" id="KW-0812">Transmembrane</keyword>
<dbReference type="EMBL" id="JBJXBP010000005">
    <property type="protein sequence ID" value="KAL3831088.1"/>
    <property type="molecule type" value="Genomic_DNA"/>
</dbReference>
<dbReference type="AlphaFoldDB" id="A0ABD3T3R1"/>
<keyword evidence="1" id="KW-0472">Membrane</keyword>
<dbReference type="PANTHER" id="PTHR33740">
    <property type="entry name" value="GPI-ANCHORED ADHESIN-LIKE PROTEIN"/>
    <property type="match status" value="1"/>
</dbReference>
<evidence type="ECO:0000313" key="3">
    <source>
        <dbReference type="Proteomes" id="UP001634393"/>
    </source>
</evidence>
<organism evidence="2 3">
    <name type="scientific">Penstemon smallii</name>
    <dbReference type="NCBI Taxonomy" id="265156"/>
    <lineage>
        <taxon>Eukaryota</taxon>
        <taxon>Viridiplantae</taxon>
        <taxon>Streptophyta</taxon>
        <taxon>Embryophyta</taxon>
        <taxon>Tracheophyta</taxon>
        <taxon>Spermatophyta</taxon>
        <taxon>Magnoliopsida</taxon>
        <taxon>eudicotyledons</taxon>
        <taxon>Gunneridae</taxon>
        <taxon>Pentapetalae</taxon>
        <taxon>asterids</taxon>
        <taxon>lamiids</taxon>
        <taxon>Lamiales</taxon>
        <taxon>Plantaginaceae</taxon>
        <taxon>Cheloneae</taxon>
        <taxon>Penstemon</taxon>
    </lineage>
</organism>
<evidence type="ECO:0000313" key="2">
    <source>
        <dbReference type="EMBL" id="KAL3831088.1"/>
    </source>
</evidence>
<proteinExistence type="predicted"/>
<keyword evidence="1" id="KW-1133">Transmembrane helix</keyword>
<protein>
    <recommendedName>
        <fullName evidence="4">SLH domain-containing protein</fullName>
    </recommendedName>
</protein>
<name>A0ABD3T3R1_9LAMI</name>
<dbReference type="Proteomes" id="UP001634393">
    <property type="component" value="Unassembled WGS sequence"/>
</dbReference>
<feature type="transmembrane region" description="Helical" evidence="1">
    <location>
        <begin position="86"/>
        <end position="110"/>
    </location>
</feature>